<dbReference type="KEGG" id="esi:Exig_1528"/>
<protein>
    <recommendedName>
        <fullName evidence="3">Lipoprotein</fullName>
    </recommendedName>
</protein>
<evidence type="ECO:0008006" key="3">
    <source>
        <dbReference type="Google" id="ProtNLM"/>
    </source>
</evidence>
<keyword evidence="2" id="KW-1185">Reference proteome</keyword>
<dbReference type="OrthoDB" id="2357160at2"/>
<dbReference type="HOGENOM" id="CLU_2824730_0_0_9"/>
<sequence>MLRPLLLASSLLLVGCTAEQPKTVPWGEETPAQIERLKAHDIEFTVKDGQVLIQENQVEEAMKCCT</sequence>
<reference evidence="2" key="3">
    <citation type="submission" date="2008-04" db="EMBL/GenBank/DDBJ databases">
        <title>Complete sequence of chromosome of Exiguobacterium sibiricum 255-15.</title>
        <authorList>
            <consortium name="US DOE Joint Genome Institute"/>
            <person name="Copeland A."/>
            <person name="Lucas S."/>
            <person name="Lapidus A."/>
            <person name="Glavina del Rio T."/>
            <person name="Dalin E."/>
            <person name="Tice H."/>
            <person name="Bruce D."/>
            <person name="Goodwin L."/>
            <person name="Pitluck S."/>
            <person name="Kiss H."/>
            <person name="Chertkov O."/>
            <person name="Monk C."/>
            <person name="Brettin T."/>
            <person name="Detter J.C."/>
            <person name="Han C."/>
            <person name="Kuske C.R."/>
            <person name="Schmutz J."/>
            <person name="Larimer F."/>
            <person name="Land M."/>
            <person name="Hauser L."/>
            <person name="Kyrpides N."/>
            <person name="Mikhailova N."/>
            <person name="Vishnivetskaya T."/>
            <person name="Rodrigues D.F."/>
            <person name="Gilichinsky D."/>
            <person name="Tiedje J."/>
            <person name="Richardson P."/>
        </authorList>
    </citation>
    <scope>NUCLEOTIDE SEQUENCE [LARGE SCALE GENOMIC DNA]</scope>
    <source>
        <strain evidence="2">DSM 17290 / CIP 109462 / JCM 13490 / 255-15</strain>
    </source>
</reference>
<evidence type="ECO:0000313" key="1">
    <source>
        <dbReference type="EMBL" id="ACB60985.1"/>
    </source>
</evidence>
<organism evidence="1 2">
    <name type="scientific">Exiguobacterium sibiricum (strain DSM 17290 / CCUG 55495 / CIP 109462 / JCM 13490 / 255-15)</name>
    <dbReference type="NCBI Taxonomy" id="262543"/>
    <lineage>
        <taxon>Bacteria</taxon>
        <taxon>Bacillati</taxon>
        <taxon>Bacillota</taxon>
        <taxon>Bacilli</taxon>
        <taxon>Bacillales</taxon>
        <taxon>Bacillales Family XII. Incertae Sedis</taxon>
        <taxon>Exiguobacterium</taxon>
    </lineage>
</organism>
<reference evidence="1 2" key="2">
    <citation type="journal article" date="2008" name="BMC Genomics">
        <title>Architecture of thermal adaptation in an Exiguobacterium sibiricum strain isolated from 3 million year old permafrost: a genome and transcriptome approach.</title>
        <authorList>
            <person name="Rodrigues D.F."/>
            <person name="Ivanova N."/>
            <person name="He Z."/>
            <person name="Huebner M."/>
            <person name="Zhou J."/>
            <person name="Tiedje J.M."/>
        </authorList>
    </citation>
    <scope>NUCLEOTIDE SEQUENCE [LARGE SCALE GENOMIC DNA]</scope>
    <source>
        <strain evidence="2">DSM 17290 / CIP 109462 / JCM 13490 / 255-15</strain>
    </source>
</reference>
<dbReference type="RefSeq" id="WP_012370405.1">
    <property type="nucleotide sequence ID" value="NC_010556.1"/>
</dbReference>
<accession>B1YGI1</accession>
<reference evidence="1 2" key="1">
    <citation type="journal article" date="2006" name="Extremophiles">
        <title>Characterization of Exiguobacterium isolates from the Siberian permafrost. Description of Exiguobacterium sibiricum sp. nov.</title>
        <authorList>
            <person name="Rodrigues D.F."/>
            <person name="Goris J."/>
            <person name="Vishnivetskaya T."/>
            <person name="Gilichinsky D."/>
            <person name="Thomashow M.F."/>
            <person name="Tiedje J.M."/>
        </authorList>
    </citation>
    <scope>NUCLEOTIDE SEQUENCE [LARGE SCALE GENOMIC DNA]</scope>
    <source>
        <strain evidence="2">DSM 17290 / CIP 109462 / JCM 13490 / 255-15</strain>
    </source>
</reference>
<gene>
    <name evidence="1" type="ordered locus">Exig_1528</name>
</gene>
<dbReference type="AlphaFoldDB" id="B1YGI1"/>
<dbReference type="PROSITE" id="PS51257">
    <property type="entry name" value="PROKAR_LIPOPROTEIN"/>
    <property type="match status" value="1"/>
</dbReference>
<proteinExistence type="predicted"/>
<dbReference type="EMBL" id="CP001022">
    <property type="protein sequence ID" value="ACB60985.1"/>
    <property type="molecule type" value="Genomic_DNA"/>
</dbReference>
<name>B1YGI1_EXIS2</name>
<dbReference type="STRING" id="262543.Exig_1528"/>
<dbReference type="Proteomes" id="UP000001681">
    <property type="component" value="Chromosome"/>
</dbReference>
<evidence type="ECO:0000313" key="2">
    <source>
        <dbReference type="Proteomes" id="UP000001681"/>
    </source>
</evidence>